<reference evidence="2 3" key="2">
    <citation type="submission" date="2024-07" db="EMBL/GenBank/DDBJ databases">
        <authorList>
            <person name="Akdeniz Z."/>
        </authorList>
    </citation>
    <scope>NUCLEOTIDE SEQUENCE [LARGE SCALE GENOMIC DNA]</scope>
</reference>
<sequence length="111" mass="12704">MPPHAEITVNERTNKRTRTMDPTRRRVVTTGGSSLWQHIIQKDITDACFQINEANLLQATLSSKELLKVSLCIIVKSDKSYVKSFNVTLTEQQSDKENTISKLFQLLIFHN</sequence>
<comment type="caution">
    <text evidence="1">The sequence shown here is derived from an EMBL/GenBank/DDBJ whole genome shotgun (WGS) entry which is preliminary data.</text>
</comment>
<evidence type="ECO:0000313" key="1">
    <source>
        <dbReference type="EMBL" id="CAI9958670.1"/>
    </source>
</evidence>
<dbReference type="AlphaFoldDB" id="A0AA86QW70"/>
<evidence type="ECO:0000313" key="2">
    <source>
        <dbReference type="EMBL" id="CAL6016277.1"/>
    </source>
</evidence>
<dbReference type="Proteomes" id="UP001642409">
    <property type="component" value="Unassembled WGS sequence"/>
</dbReference>
<accession>A0AA86QW70</accession>
<dbReference type="EMBL" id="CAXDID020000076">
    <property type="protein sequence ID" value="CAL6016277.1"/>
    <property type="molecule type" value="Genomic_DNA"/>
</dbReference>
<reference evidence="1" key="1">
    <citation type="submission" date="2023-06" db="EMBL/GenBank/DDBJ databases">
        <authorList>
            <person name="Kurt Z."/>
        </authorList>
    </citation>
    <scope>NUCLEOTIDE SEQUENCE</scope>
</reference>
<gene>
    <name evidence="2" type="ORF">HINF_LOCUS25427</name>
    <name evidence="1" type="ORF">HINF_LOCUS46315</name>
</gene>
<protein>
    <submittedName>
        <fullName evidence="2">Hypothetical_protein</fullName>
    </submittedName>
</protein>
<organism evidence="1">
    <name type="scientific">Hexamita inflata</name>
    <dbReference type="NCBI Taxonomy" id="28002"/>
    <lineage>
        <taxon>Eukaryota</taxon>
        <taxon>Metamonada</taxon>
        <taxon>Diplomonadida</taxon>
        <taxon>Hexamitidae</taxon>
        <taxon>Hexamitinae</taxon>
        <taxon>Hexamita</taxon>
    </lineage>
</organism>
<name>A0AA86QW70_9EUKA</name>
<dbReference type="EMBL" id="CATOUU010000909">
    <property type="protein sequence ID" value="CAI9958670.1"/>
    <property type="molecule type" value="Genomic_DNA"/>
</dbReference>
<proteinExistence type="predicted"/>
<evidence type="ECO:0000313" key="3">
    <source>
        <dbReference type="Proteomes" id="UP001642409"/>
    </source>
</evidence>
<keyword evidence="3" id="KW-1185">Reference proteome</keyword>